<reference evidence="1" key="1">
    <citation type="submission" date="2022-06" db="EMBL/GenBank/DDBJ databases">
        <title>Fusarium solani species complex genomes reveal bases of compartmentalisation and animal pathogenesis.</title>
        <authorList>
            <person name="Tsai I.J."/>
        </authorList>
    </citation>
    <scope>NUCLEOTIDE SEQUENCE</scope>
    <source>
        <strain evidence="1">Fu6.1</strain>
    </source>
</reference>
<organism evidence="1 2">
    <name type="scientific">Fusarium keratoplasticum</name>
    <dbReference type="NCBI Taxonomy" id="1328300"/>
    <lineage>
        <taxon>Eukaryota</taxon>
        <taxon>Fungi</taxon>
        <taxon>Dikarya</taxon>
        <taxon>Ascomycota</taxon>
        <taxon>Pezizomycotina</taxon>
        <taxon>Sordariomycetes</taxon>
        <taxon>Hypocreomycetidae</taxon>
        <taxon>Hypocreales</taxon>
        <taxon>Nectriaceae</taxon>
        <taxon>Fusarium</taxon>
        <taxon>Fusarium solani species complex</taxon>
    </lineage>
</organism>
<dbReference type="EMBL" id="CM046504">
    <property type="protein sequence ID" value="KAI8680398.1"/>
    <property type="molecule type" value="Genomic_DNA"/>
</dbReference>
<dbReference type="Proteomes" id="UP001065298">
    <property type="component" value="Chromosome 2"/>
</dbReference>
<accession>A0ACC0RCP2</accession>
<name>A0ACC0RCP2_9HYPO</name>
<comment type="caution">
    <text evidence="1">The sequence shown here is derived from an EMBL/GenBank/DDBJ whole genome shotgun (WGS) entry which is preliminary data.</text>
</comment>
<sequence>MAEVVGLVTGVAGLTPLVTSVVGGIRRLRRIRRDSTDIPEGLEALIKELGFLQLVIENAETILHGPGAEYCRESIAAVAKGIEELLDKFPLESISNGKKPKLKEAWDLRHWKEDIRGLRETVEKAKQDLIFFLINCAKWCEKNAHVALLKAALESGFDPTVIDSPLFREWSSSRAWDYCCAPWAQDPFLLQFLTLVSKNNQGFAGMTPLHEAVLFGPPEDVQRWAARSEKNERNSLGQTPLHLAVSKPHHLQAILNAGHNPDAVDGHGMTPLMYAAASDEIDAARILIRAGADPFVQHSALHFTFTQFAITRSNWDFIRDLFYFFDHDAMQTMAEMLSKQVVSLLFLDLYIPWKTRKDDCLLQMISRCKSLNFCVEEFPGFDSRQSVKGRTLLHYAHTAREVDALLDRGFNVVNQVDQNGQHALMSAISRTYDFDLEPLVGRLLDAGAEINLQDRRGHTAYHIMIDRFSNENPYATEENIDSLHTLVARGAGVLIPDNCRCSCSVSGCLPVVMDRKQELCSVRAPTESSSVLLTEWIILLFETCGMETAKQALLATIRRAEHKKLDMTHTCCMRATRSFYQDPYPEPMPEDDIDDILEEEAEFMRILDETMDHESEREFSSLLQSAILNTKPHMDETGNRLWSTENRNGGMTKVLRSVHVDRANDWFVPEYEYYPISPSRATRKVVTEISVYVFWLEKRLRKSMGSEQTTVNSWRDSYFRRLSWLHLLCNSMEISTEELAEHFRYRATSPYRSSYEKENINEDAQHFLQSWAEWSVKGPAVGVGSTAGFADWPLEESSD</sequence>
<gene>
    <name evidence="1" type="ORF">NCS57_00320300</name>
</gene>
<protein>
    <submittedName>
        <fullName evidence="1">Uncharacterized protein</fullName>
    </submittedName>
</protein>
<evidence type="ECO:0000313" key="1">
    <source>
        <dbReference type="EMBL" id="KAI8680398.1"/>
    </source>
</evidence>
<keyword evidence="2" id="KW-1185">Reference proteome</keyword>
<proteinExistence type="predicted"/>
<evidence type="ECO:0000313" key="2">
    <source>
        <dbReference type="Proteomes" id="UP001065298"/>
    </source>
</evidence>